<reference evidence="5" key="2">
    <citation type="submission" date="2020-09" db="EMBL/GenBank/DDBJ databases">
        <authorList>
            <person name="Sun Q."/>
            <person name="Zhou Y."/>
        </authorList>
    </citation>
    <scope>NUCLEOTIDE SEQUENCE</scope>
    <source>
        <strain evidence="5">CGMCC 4.5737</strain>
    </source>
</reference>
<dbReference type="AlphaFoldDB" id="A0A8J3CEV9"/>
<organism evidence="5 6">
    <name type="scientific">Longimycelium tulufanense</name>
    <dbReference type="NCBI Taxonomy" id="907463"/>
    <lineage>
        <taxon>Bacteria</taxon>
        <taxon>Bacillati</taxon>
        <taxon>Actinomycetota</taxon>
        <taxon>Actinomycetes</taxon>
        <taxon>Pseudonocardiales</taxon>
        <taxon>Pseudonocardiaceae</taxon>
        <taxon>Longimycelium</taxon>
    </lineage>
</organism>
<feature type="domain" description="SH3b" evidence="4">
    <location>
        <begin position="340"/>
        <end position="413"/>
    </location>
</feature>
<dbReference type="InterPro" id="IPR016047">
    <property type="entry name" value="M23ase_b-sheet_dom"/>
</dbReference>
<feature type="active site" description="Proton donor/acceptor" evidence="1">
    <location>
        <position position="244"/>
    </location>
</feature>
<keyword evidence="6" id="KW-1185">Reference proteome</keyword>
<name>A0A8J3CEV9_9PSEU</name>
<dbReference type="SUPFAM" id="SSF51261">
    <property type="entry name" value="Duplicated hybrid motif"/>
    <property type="match status" value="1"/>
</dbReference>
<dbReference type="Gene3D" id="2.70.70.10">
    <property type="entry name" value="Glucose Permease (Domain IIA)"/>
    <property type="match status" value="1"/>
</dbReference>
<evidence type="ECO:0000313" key="6">
    <source>
        <dbReference type="Proteomes" id="UP000637578"/>
    </source>
</evidence>
<protein>
    <recommendedName>
        <fullName evidence="4">SH3b domain-containing protein</fullName>
    </recommendedName>
</protein>
<dbReference type="Pfam" id="PF01551">
    <property type="entry name" value="Peptidase_M23"/>
    <property type="match status" value="1"/>
</dbReference>
<dbReference type="GO" id="GO:0006508">
    <property type="term" value="P:proteolysis"/>
    <property type="evidence" value="ECO:0007669"/>
    <property type="project" value="InterPro"/>
</dbReference>
<sequence>MRNNVLPRAFRRGSVTLVAMALVGASTGVLGGATAVAENSAAPDPIQPTDVDPDLAAAVTGQMLAGATTMSAELGFTPSAQDVLVEGQRATADRSWVFGGSVVRLPSDVDGSPRAMLFLGHRENGTWRVALEGSQEFASLVRQAPDAVVPDPERPVLAKTADPAPMDAPLGLSLPWKLGDSWGSAGVHGDSGSSRPYNAIDFHGGDSRVLAARAGKIYRFCTRGTRWHFLKVYHDNGWTTGYYHTRYQTSKGNGAHVAAGEFLGQTGNELPCGGRSSGAHVHFTLWQGDRAVGVHGKTIGGWTFYEGSRPYSGYAVHEGRRVNFPASNGSLRNYGPGNTTATGTVRNDGGWVNLRSGPGTSYDKVGALRDGTVVEIACTARGEELTGPWNNKSDIWDRLPDGKWISDAFVDTGTNEPVAPSCA</sequence>
<comment type="cofactor">
    <cofactor evidence="2">
        <name>Zn(2+)</name>
        <dbReference type="ChEBI" id="CHEBI:29105"/>
    </cofactor>
    <text evidence="2">Binds 1 zinc ion per subunit.</text>
</comment>
<dbReference type="InterPro" id="IPR000841">
    <property type="entry name" value="Pept_M23A_Blytic"/>
</dbReference>
<evidence type="ECO:0000313" key="5">
    <source>
        <dbReference type="EMBL" id="GGM50354.1"/>
    </source>
</evidence>
<feature type="binding site" evidence="2">
    <location>
        <position position="188"/>
    </location>
    <ligand>
        <name>Zn(2+)</name>
        <dbReference type="ChEBI" id="CHEBI:29105"/>
    </ligand>
</feature>
<dbReference type="InterPro" id="IPR050570">
    <property type="entry name" value="Cell_wall_metabolism_enzyme"/>
</dbReference>
<dbReference type="PANTHER" id="PTHR21666:SF270">
    <property type="entry name" value="MUREIN HYDROLASE ACTIVATOR ENVC"/>
    <property type="match status" value="1"/>
</dbReference>
<dbReference type="InterPro" id="IPR003646">
    <property type="entry name" value="SH3-like_bac-type"/>
</dbReference>
<dbReference type="RefSeq" id="WP_229686244.1">
    <property type="nucleotide sequence ID" value="NZ_BMMK01000008.1"/>
</dbReference>
<keyword evidence="2" id="KW-0862">Zinc</keyword>
<feature type="signal peptide" evidence="3">
    <location>
        <begin position="1"/>
        <end position="31"/>
    </location>
</feature>
<dbReference type="GO" id="GO:0004222">
    <property type="term" value="F:metalloendopeptidase activity"/>
    <property type="evidence" value="ECO:0007669"/>
    <property type="project" value="InterPro"/>
</dbReference>
<evidence type="ECO:0000256" key="2">
    <source>
        <dbReference type="PIRSR" id="PIRSR600841-2"/>
    </source>
</evidence>
<comment type="caution">
    <text evidence="5">The sequence shown here is derived from an EMBL/GenBank/DDBJ whole genome shotgun (WGS) entry which is preliminary data.</text>
</comment>
<dbReference type="EMBL" id="BMMK01000008">
    <property type="protein sequence ID" value="GGM50354.1"/>
    <property type="molecule type" value="Genomic_DNA"/>
</dbReference>
<proteinExistence type="predicted"/>
<dbReference type="GO" id="GO:0046872">
    <property type="term" value="F:metal ion binding"/>
    <property type="evidence" value="ECO:0007669"/>
    <property type="project" value="UniProtKB-KW"/>
</dbReference>
<evidence type="ECO:0000256" key="3">
    <source>
        <dbReference type="SAM" id="SignalP"/>
    </source>
</evidence>
<feature type="chain" id="PRO_5039644063" description="SH3b domain-containing protein" evidence="3">
    <location>
        <begin position="32"/>
        <end position="423"/>
    </location>
</feature>
<dbReference type="Proteomes" id="UP000637578">
    <property type="component" value="Unassembled WGS sequence"/>
</dbReference>
<feature type="binding site" evidence="2">
    <location>
        <position position="282"/>
    </location>
    <ligand>
        <name>Zn(2+)</name>
        <dbReference type="ChEBI" id="CHEBI:29105"/>
    </ligand>
</feature>
<dbReference type="Gene3D" id="2.30.30.40">
    <property type="entry name" value="SH3 Domains"/>
    <property type="match status" value="1"/>
</dbReference>
<dbReference type="CDD" id="cd12797">
    <property type="entry name" value="M23_peptidase"/>
    <property type="match status" value="1"/>
</dbReference>
<keyword evidence="2" id="KW-0479">Metal-binding</keyword>
<feature type="binding site" evidence="2">
    <location>
        <position position="201"/>
    </location>
    <ligand>
        <name>Zn(2+)</name>
        <dbReference type="ChEBI" id="CHEBI:29105"/>
    </ligand>
</feature>
<dbReference type="InterPro" id="IPR011055">
    <property type="entry name" value="Dup_hybrid_motif"/>
</dbReference>
<reference evidence="5" key="1">
    <citation type="journal article" date="2014" name="Int. J. Syst. Evol. Microbiol.">
        <title>Complete genome sequence of Corynebacterium casei LMG S-19264T (=DSM 44701T), isolated from a smear-ripened cheese.</title>
        <authorList>
            <consortium name="US DOE Joint Genome Institute (JGI-PGF)"/>
            <person name="Walter F."/>
            <person name="Albersmeier A."/>
            <person name="Kalinowski J."/>
            <person name="Ruckert C."/>
        </authorList>
    </citation>
    <scope>NUCLEOTIDE SEQUENCE</scope>
    <source>
        <strain evidence="5">CGMCC 4.5737</strain>
    </source>
</reference>
<dbReference type="PANTHER" id="PTHR21666">
    <property type="entry name" value="PEPTIDASE-RELATED"/>
    <property type="match status" value="1"/>
</dbReference>
<accession>A0A8J3CEV9</accession>
<evidence type="ECO:0000256" key="1">
    <source>
        <dbReference type="PIRSR" id="PIRSR600841-1"/>
    </source>
</evidence>
<keyword evidence="3" id="KW-0732">Signal</keyword>
<feature type="active site" description="Proton donor/acceptor" evidence="1">
    <location>
        <position position="280"/>
    </location>
</feature>
<dbReference type="PRINTS" id="PR00933">
    <property type="entry name" value="BLYTICPTASE"/>
</dbReference>
<dbReference type="SMART" id="SM00287">
    <property type="entry name" value="SH3b"/>
    <property type="match status" value="1"/>
</dbReference>
<gene>
    <name evidence="5" type="ORF">GCM10012275_21540</name>
</gene>
<evidence type="ECO:0000259" key="4">
    <source>
        <dbReference type="SMART" id="SM00287"/>
    </source>
</evidence>